<keyword evidence="1" id="KW-0812">Transmembrane</keyword>
<proteinExistence type="predicted"/>
<sequence length="70" mass="7941">MNRILTNVFALFIGIFTILFGLILAIPLTIAALITGKKLEKSLKANHFNFRDVKQDKECVLEGEYEEVTK</sequence>
<dbReference type="EMBL" id="JRWM01000003">
    <property type="protein sequence ID" value="KHA62358.1"/>
    <property type="molecule type" value="Genomic_DNA"/>
</dbReference>
<comment type="caution">
    <text evidence="2">The sequence shown here is derived from an EMBL/GenBank/DDBJ whole genome shotgun (WGS) entry which is preliminary data.</text>
</comment>
<gene>
    <name evidence="2" type="ORF">NL53_03505</name>
</gene>
<feature type="transmembrane region" description="Helical" evidence="1">
    <location>
        <begin position="12"/>
        <end position="34"/>
    </location>
</feature>
<accession>A0ABR4YFS9</accession>
<keyword evidence="1" id="KW-1133">Transmembrane helix</keyword>
<name>A0ABR4YFS9_9VIBR</name>
<dbReference type="Proteomes" id="UP000030520">
    <property type="component" value="Unassembled WGS sequence"/>
</dbReference>
<evidence type="ECO:0000313" key="2">
    <source>
        <dbReference type="EMBL" id="KHA62358.1"/>
    </source>
</evidence>
<organism evidence="2 3">
    <name type="scientific">Vibrio variabilis</name>
    <dbReference type="NCBI Taxonomy" id="990271"/>
    <lineage>
        <taxon>Bacteria</taxon>
        <taxon>Pseudomonadati</taxon>
        <taxon>Pseudomonadota</taxon>
        <taxon>Gammaproteobacteria</taxon>
        <taxon>Vibrionales</taxon>
        <taxon>Vibrionaceae</taxon>
        <taxon>Vibrio</taxon>
    </lineage>
</organism>
<evidence type="ECO:0000256" key="1">
    <source>
        <dbReference type="SAM" id="Phobius"/>
    </source>
</evidence>
<protein>
    <submittedName>
        <fullName evidence="2">Hydroxylamine reductase</fullName>
    </submittedName>
</protein>
<reference evidence="2 3" key="1">
    <citation type="submission" date="2014-10" db="EMBL/GenBank/DDBJ databases">
        <title>Genome sequencing of Vibrio variabilis T01.</title>
        <authorList>
            <person name="Chan K.-G."/>
            <person name="Mohamad N.I."/>
        </authorList>
    </citation>
    <scope>NUCLEOTIDE SEQUENCE [LARGE SCALE GENOMIC DNA]</scope>
    <source>
        <strain evidence="2 3">T01</strain>
    </source>
</reference>
<evidence type="ECO:0000313" key="3">
    <source>
        <dbReference type="Proteomes" id="UP000030520"/>
    </source>
</evidence>
<keyword evidence="3" id="KW-1185">Reference proteome</keyword>
<dbReference type="RefSeq" id="WP_038212646.1">
    <property type="nucleotide sequence ID" value="NZ_JRWM01000003.1"/>
</dbReference>
<keyword evidence="1" id="KW-0472">Membrane</keyword>